<proteinExistence type="predicted"/>
<dbReference type="InterPro" id="IPR022819">
    <property type="entry name" value="Poxvirus_Bcl-2-like"/>
</dbReference>
<sequence length="195" mass="22903">MDGESSKVILETIGKMDNNKITQMIEMLNDTASKDSSIGDVGIICDNDVASQYINNYINKCMKQINNQQSVDIFGIVDRFLSMTSDELRDNTCAIIRELMTYRQLAIDHYGSYVEYIVKEIHRNPNYNVNLFRKIKRTREDTFKINPVEYVKKVIGFVSILTRYNPVYIHVLYDNVTYDYIECFTDYLRSKYFQN</sequence>
<dbReference type="EMBL" id="KU749311">
    <property type="protein sequence ID" value="AOP31718.1"/>
    <property type="molecule type" value="Genomic_DNA"/>
</dbReference>
<reference evidence="1 2" key="1">
    <citation type="journal article" date="2016" name="Virus Genes">
        <title>The genomes of three North American orthopoxviruses.</title>
        <authorList>
            <person name="Smithson C."/>
            <person name="Tang N."/>
            <person name="Sammons S."/>
            <person name="Frace M."/>
            <person name="Batra D."/>
            <person name="Li Y."/>
            <person name="Emerson G.L."/>
            <person name="Carroll D.S."/>
            <person name="Upton C."/>
        </authorList>
    </citation>
    <scope>NUCLEOTIDE SEQUENCE [LARGE SCALE GENOMIC DNA]</scope>
    <source>
        <strain evidence="1 2">CA</strain>
    </source>
</reference>
<protein>
    <submittedName>
        <fullName evidence="1">Putative tlr signaling inhibitor</fullName>
    </submittedName>
</protein>
<name>A0A1C9KC61_9POXV</name>
<gene>
    <name evidence="1" type="ORF">VPXV-CA-028</name>
</gene>
<evidence type="ECO:0000313" key="2">
    <source>
        <dbReference type="Proteomes" id="UP000203649"/>
    </source>
</evidence>
<evidence type="ECO:0000313" key="1">
    <source>
        <dbReference type="EMBL" id="AOP31718.1"/>
    </source>
</evidence>
<keyword evidence="2" id="KW-1185">Reference proteome</keyword>
<dbReference type="Pfam" id="PF06227">
    <property type="entry name" value="Poxv_Bcl-2-like"/>
    <property type="match status" value="1"/>
</dbReference>
<dbReference type="KEGG" id="vg:29063975"/>
<dbReference type="Proteomes" id="UP000203649">
    <property type="component" value="Segment"/>
</dbReference>
<accession>A0A1C9KC61</accession>
<organism evidence="1 2">
    <name type="scientific">Volepox virus</name>
    <dbReference type="NCBI Taxonomy" id="28874"/>
    <lineage>
        <taxon>Viruses</taxon>
        <taxon>Varidnaviria</taxon>
        <taxon>Bamfordvirae</taxon>
        <taxon>Nucleocytoviricota</taxon>
        <taxon>Pokkesviricetes</taxon>
        <taxon>Chitovirales</taxon>
        <taxon>Poxviridae</taxon>
        <taxon>Chordopoxvirinae</taxon>
        <taxon>Orthopoxvirus</taxon>
        <taxon>Orthopoxvirus volepox</taxon>
    </lineage>
</organism>
<dbReference type="GeneID" id="29063975"/>
<dbReference type="RefSeq" id="YP_009281776.1">
    <property type="nucleotide sequence ID" value="NC_031033.1"/>
</dbReference>